<feature type="compositionally biased region" description="Low complexity" evidence="1">
    <location>
        <begin position="344"/>
        <end position="363"/>
    </location>
</feature>
<gene>
    <name evidence="2" type="ORF">Pla175_06150</name>
</gene>
<feature type="region of interest" description="Disordered" evidence="1">
    <location>
        <begin position="202"/>
        <end position="394"/>
    </location>
</feature>
<feature type="compositionally biased region" description="Gly residues" evidence="1">
    <location>
        <begin position="331"/>
        <end position="343"/>
    </location>
</feature>
<dbReference type="KEGG" id="pnd:Pla175_06150"/>
<feature type="compositionally biased region" description="Pro residues" evidence="1">
    <location>
        <begin position="211"/>
        <end position="220"/>
    </location>
</feature>
<evidence type="ECO:0000313" key="2">
    <source>
        <dbReference type="EMBL" id="QDU87257.1"/>
    </source>
</evidence>
<accession>A0A518D706</accession>
<protein>
    <submittedName>
        <fullName evidence="2">Uncharacterized protein</fullName>
    </submittedName>
</protein>
<dbReference type="Proteomes" id="UP000317429">
    <property type="component" value="Chromosome"/>
</dbReference>
<reference evidence="2 3" key="1">
    <citation type="submission" date="2019-02" db="EMBL/GenBank/DDBJ databases">
        <title>Deep-cultivation of Planctomycetes and their phenomic and genomic characterization uncovers novel biology.</title>
        <authorList>
            <person name="Wiegand S."/>
            <person name="Jogler M."/>
            <person name="Boedeker C."/>
            <person name="Pinto D."/>
            <person name="Vollmers J."/>
            <person name="Rivas-Marin E."/>
            <person name="Kohn T."/>
            <person name="Peeters S.H."/>
            <person name="Heuer A."/>
            <person name="Rast P."/>
            <person name="Oberbeckmann S."/>
            <person name="Bunk B."/>
            <person name="Jeske O."/>
            <person name="Meyerdierks A."/>
            <person name="Storesund J.E."/>
            <person name="Kallscheuer N."/>
            <person name="Luecker S."/>
            <person name="Lage O.M."/>
            <person name="Pohl T."/>
            <person name="Merkel B.J."/>
            <person name="Hornburger P."/>
            <person name="Mueller R.-W."/>
            <person name="Bruemmer F."/>
            <person name="Labrenz M."/>
            <person name="Spormann A.M."/>
            <person name="Op den Camp H."/>
            <person name="Overmann J."/>
            <person name="Amann R."/>
            <person name="Jetten M.S.M."/>
            <person name="Mascher T."/>
            <person name="Medema M.H."/>
            <person name="Devos D.P."/>
            <person name="Kaster A.-K."/>
            <person name="Ovreas L."/>
            <person name="Rohde M."/>
            <person name="Galperin M.Y."/>
            <person name="Jogler C."/>
        </authorList>
    </citation>
    <scope>NUCLEOTIDE SEQUENCE [LARGE SCALE GENOMIC DNA]</scope>
    <source>
        <strain evidence="2 3">Pla175</strain>
    </source>
</reference>
<keyword evidence="3" id="KW-1185">Reference proteome</keyword>
<feature type="region of interest" description="Disordered" evidence="1">
    <location>
        <begin position="141"/>
        <end position="160"/>
    </location>
</feature>
<name>A0A518D706_9BACT</name>
<organism evidence="2 3">
    <name type="scientific">Pirellulimonas nuda</name>
    <dbReference type="NCBI Taxonomy" id="2528009"/>
    <lineage>
        <taxon>Bacteria</taxon>
        <taxon>Pseudomonadati</taxon>
        <taxon>Planctomycetota</taxon>
        <taxon>Planctomycetia</taxon>
        <taxon>Pirellulales</taxon>
        <taxon>Lacipirellulaceae</taxon>
        <taxon>Pirellulimonas</taxon>
    </lineage>
</organism>
<feature type="compositionally biased region" description="Low complexity" evidence="1">
    <location>
        <begin position="228"/>
        <end position="243"/>
    </location>
</feature>
<dbReference type="RefSeq" id="WP_145281223.1">
    <property type="nucleotide sequence ID" value="NZ_CP036291.1"/>
</dbReference>
<feature type="compositionally biased region" description="Acidic residues" evidence="1">
    <location>
        <begin position="364"/>
        <end position="375"/>
    </location>
</feature>
<dbReference type="AlphaFoldDB" id="A0A518D706"/>
<dbReference type="OrthoDB" id="272719at2"/>
<sequence length="765" mass="80639">MRLTLRTLLAYLDDVLTPADREDLRHRIAASEFASDLIHRVSDTMRRIRLGAPEVLGEGVGADPNTVAEYLDNTMSAEVVPEFERVCLERNSPLADAQLAETAACHHILTMVLGQPVEIDTAARQRMYALLEVAQRNAEASAQAAATPRPAPEPEERMSQTPDYLRAPERPLWVRLAPAIAAVLLLGATCWFAFRPGGPLGPDVAKNNPQPAAPAEPQTPPDGDGEADAGAGEAGQPDAGEPETGQADSGQDDAATPEAGAGDPETATPAAGDTPAEGTASPDTGEEPAPGPAGGPDAGADPGVDDPEMDDLGPALPVESADPSATAAPGAEGGPGPAEGGTPPGATAGEGAAPGPETAGPEIADPEAVDPDAAETDAPVAPPEPREMGRTLPSDQVLLLRDPIDNSWVRLAAKQPLLTGDELLALPTYRPAINLEGEFDVEMLGGTRAQIDVTGETPKLKVVYGRAVITNVAKQPADFRLEAGDAGLDLRIGPGGTVAVDTVRPFRPGLDPMQELAPAETNVFAKAGQSPIEWTWDGEPGGVAAGAEAGWSMRGGVATPSALVAFPLWVVSREAPSTLDETASPRLEKQLVVGEEAWPKLLAAFNSPMKEERYLAAVSSMHVGNFEPFVTSLRDEEQKQAWNQEIQAMRVFMSRSQSLAKAVKDELIVQRPEQGEVMYEMLVGYTPEQVGLTAESRKSGVLKELIDRLESDVLEYRVLAIYNIEKITGRKVGFAPAGTPQNRDRYVRTLRHLLETDGFAPAGAP</sequence>
<proteinExistence type="predicted"/>
<evidence type="ECO:0000256" key="1">
    <source>
        <dbReference type="SAM" id="MobiDB-lite"/>
    </source>
</evidence>
<dbReference type="EMBL" id="CP036291">
    <property type="protein sequence ID" value="QDU87257.1"/>
    <property type="molecule type" value="Genomic_DNA"/>
</dbReference>
<evidence type="ECO:0000313" key="3">
    <source>
        <dbReference type="Proteomes" id="UP000317429"/>
    </source>
</evidence>